<dbReference type="InterPro" id="IPR001279">
    <property type="entry name" value="Metallo-B-lactamas"/>
</dbReference>
<comment type="caution">
    <text evidence="2">The sequence shown here is derived from an EMBL/GenBank/DDBJ whole genome shotgun (WGS) entry which is preliminary data.</text>
</comment>
<organism evidence="2 3">
    <name type="scientific">Pseudaquabacterium terrae</name>
    <dbReference type="NCBI Taxonomy" id="2732868"/>
    <lineage>
        <taxon>Bacteria</taxon>
        <taxon>Pseudomonadati</taxon>
        <taxon>Pseudomonadota</taxon>
        <taxon>Betaproteobacteria</taxon>
        <taxon>Burkholderiales</taxon>
        <taxon>Sphaerotilaceae</taxon>
        <taxon>Pseudaquabacterium</taxon>
    </lineage>
</organism>
<dbReference type="RefSeq" id="WP_173122406.1">
    <property type="nucleotide sequence ID" value="NZ_JABRWJ010000003.1"/>
</dbReference>
<dbReference type="Gene3D" id="3.60.15.10">
    <property type="entry name" value="Ribonuclease Z/Hydroxyacylglutathione hydrolase-like"/>
    <property type="match status" value="1"/>
</dbReference>
<dbReference type="PIRSF" id="PIRSF038896">
    <property type="entry name" value="NAPE-PLD"/>
    <property type="match status" value="1"/>
</dbReference>
<dbReference type="PANTHER" id="PTHR15032">
    <property type="entry name" value="N-ACYL-PHOSPHATIDYLETHANOLAMINE-HYDROLYZING PHOSPHOLIPASE D"/>
    <property type="match status" value="1"/>
</dbReference>
<proteinExistence type="predicted"/>
<accession>A0ABX2EF76</accession>
<dbReference type="Proteomes" id="UP000737171">
    <property type="component" value="Unassembled WGS sequence"/>
</dbReference>
<evidence type="ECO:0000259" key="1">
    <source>
        <dbReference type="Pfam" id="PF12706"/>
    </source>
</evidence>
<keyword evidence="3" id="KW-1185">Reference proteome</keyword>
<protein>
    <submittedName>
        <fullName evidence="2">MBL fold metallo-hydrolase</fullName>
    </submittedName>
</protein>
<dbReference type="PANTHER" id="PTHR15032:SF4">
    <property type="entry name" value="N-ACYL-PHOSPHATIDYLETHANOLAMINE-HYDROLYZING PHOSPHOLIPASE D"/>
    <property type="match status" value="1"/>
</dbReference>
<dbReference type="SUPFAM" id="SSF56281">
    <property type="entry name" value="Metallo-hydrolase/oxidoreductase"/>
    <property type="match status" value="1"/>
</dbReference>
<reference evidence="2 3" key="1">
    <citation type="submission" date="2020-05" db="EMBL/GenBank/DDBJ databases">
        <title>Aquincola sp. isolate from soil.</title>
        <authorList>
            <person name="Han J."/>
            <person name="Kim D.-U."/>
        </authorList>
    </citation>
    <scope>NUCLEOTIDE SEQUENCE [LARGE SCALE GENOMIC DNA]</scope>
    <source>
        <strain evidence="2 3">S2</strain>
    </source>
</reference>
<sequence>MKTRKKVVVWLLSLAAALAVGAWLVVRLPSFGGVPEGARLERMRQSKQFHGTRFENTPPYESNLSFVREMKSYFGDEVREPQFEVPVVRLPAEQLGRPVAPGLRAWWLGHASVLLEIDGVRILTDPVLSRRVSPFQFAGPARQHPAPLAIGELKNVDAVVISHDHFDHLDMDTVQALGRGGTHFYVGLGIGAHLERWEVPAAQIHEMDWWDSAQVRGVTIHCTPARHYSGRKSMNNSTLWASWLLKGPNHSAYFSGDTGYADHFKAVRERLGAPQLSMIKIGAYGDTWLDIHMSPESAIQAHRDLDAGTLLPVHWGTFNLAYHAWDEPMVRAVKAAKAQGVQIVTPRPGEKFEVGAPFVNQAWYSKAAR</sequence>
<feature type="domain" description="Metallo-beta-lactamase" evidence="1">
    <location>
        <begin position="121"/>
        <end position="315"/>
    </location>
</feature>
<dbReference type="Pfam" id="PF12706">
    <property type="entry name" value="Lactamase_B_2"/>
    <property type="match status" value="1"/>
</dbReference>
<name>A0ABX2EF76_9BURK</name>
<dbReference type="InterPro" id="IPR024884">
    <property type="entry name" value="NAPE-PLD"/>
</dbReference>
<evidence type="ECO:0000313" key="3">
    <source>
        <dbReference type="Proteomes" id="UP000737171"/>
    </source>
</evidence>
<evidence type="ECO:0000313" key="2">
    <source>
        <dbReference type="EMBL" id="NRF67280.1"/>
    </source>
</evidence>
<dbReference type="InterPro" id="IPR036866">
    <property type="entry name" value="RibonucZ/Hydroxyglut_hydro"/>
</dbReference>
<gene>
    <name evidence="2" type="ORF">HLB44_09820</name>
</gene>
<dbReference type="EMBL" id="JABRWJ010000003">
    <property type="protein sequence ID" value="NRF67280.1"/>
    <property type="molecule type" value="Genomic_DNA"/>
</dbReference>